<dbReference type="GO" id="GO:0005739">
    <property type="term" value="C:mitochondrion"/>
    <property type="evidence" value="ECO:0007669"/>
    <property type="project" value="TreeGrafter"/>
</dbReference>
<dbReference type="InterPro" id="IPR045864">
    <property type="entry name" value="aa-tRNA-synth_II/BPL/LPL"/>
</dbReference>
<dbReference type="AlphaFoldDB" id="A0AAN9IHV1"/>
<dbReference type="GO" id="GO:0004820">
    <property type="term" value="F:glycine-tRNA ligase activity"/>
    <property type="evidence" value="ECO:0007669"/>
    <property type="project" value="TreeGrafter"/>
</dbReference>
<evidence type="ECO:0000313" key="2">
    <source>
        <dbReference type="EMBL" id="KAK7277825.1"/>
    </source>
</evidence>
<dbReference type="Proteomes" id="UP001359559">
    <property type="component" value="Unassembled WGS sequence"/>
</dbReference>
<gene>
    <name evidence="2" type="ORF">RJT34_22842</name>
</gene>
<dbReference type="PANTHER" id="PTHR10745">
    <property type="entry name" value="GLYCYL-TRNA SYNTHETASE/DNA POLYMERASE SUBUNIT GAMMA-2"/>
    <property type="match status" value="1"/>
</dbReference>
<evidence type="ECO:0000313" key="3">
    <source>
        <dbReference type="Proteomes" id="UP001359559"/>
    </source>
</evidence>
<protein>
    <submittedName>
        <fullName evidence="2">Uncharacterized protein</fullName>
    </submittedName>
</protein>
<keyword evidence="3" id="KW-1185">Reference proteome</keyword>
<organism evidence="2 3">
    <name type="scientific">Clitoria ternatea</name>
    <name type="common">Butterfly pea</name>
    <dbReference type="NCBI Taxonomy" id="43366"/>
    <lineage>
        <taxon>Eukaryota</taxon>
        <taxon>Viridiplantae</taxon>
        <taxon>Streptophyta</taxon>
        <taxon>Embryophyta</taxon>
        <taxon>Tracheophyta</taxon>
        <taxon>Spermatophyta</taxon>
        <taxon>Magnoliopsida</taxon>
        <taxon>eudicotyledons</taxon>
        <taxon>Gunneridae</taxon>
        <taxon>Pentapetalae</taxon>
        <taxon>rosids</taxon>
        <taxon>fabids</taxon>
        <taxon>Fabales</taxon>
        <taxon>Fabaceae</taxon>
        <taxon>Papilionoideae</taxon>
        <taxon>50 kb inversion clade</taxon>
        <taxon>NPAAA clade</taxon>
        <taxon>indigoferoid/millettioid clade</taxon>
        <taxon>Phaseoleae</taxon>
        <taxon>Clitoria</taxon>
    </lineage>
</organism>
<dbReference type="InterPro" id="IPR027031">
    <property type="entry name" value="Gly-tRNA_synthase/POLG2"/>
</dbReference>
<feature type="region of interest" description="Disordered" evidence="1">
    <location>
        <begin position="1"/>
        <end position="21"/>
    </location>
</feature>
<reference evidence="2 3" key="1">
    <citation type="submission" date="2024-01" db="EMBL/GenBank/DDBJ databases">
        <title>The genomes of 5 underutilized Papilionoideae crops provide insights into root nodulation and disease resistance.</title>
        <authorList>
            <person name="Yuan L."/>
        </authorList>
    </citation>
    <scope>NUCLEOTIDE SEQUENCE [LARGE SCALE GENOMIC DNA]</scope>
    <source>
        <strain evidence="2">LY-2023</strain>
        <tissue evidence="2">Leaf</tissue>
    </source>
</reference>
<dbReference type="SUPFAM" id="SSF55681">
    <property type="entry name" value="Class II aaRS and biotin synthetases"/>
    <property type="match status" value="1"/>
</dbReference>
<dbReference type="PANTHER" id="PTHR10745:SF0">
    <property type="entry name" value="GLYCINE--TRNA LIGASE"/>
    <property type="match status" value="1"/>
</dbReference>
<sequence length="174" mass="19380">MKLRQKEKDVDESEGTNENASGSTYNFGAALLASKFPADTFCGVHRNQIAKTARDLMKLQKPLSLTLVLMMQDPNSDAAPCLQISVKHNSLIFFSREPKLKSQGALSPLMRMSHDLTLSSDKAAQLKHVLSTLDDLSSEELGAKIKEYKITAPDTKNPLFDPYPFNLMFQTFQV</sequence>
<dbReference type="Gene3D" id="3.30.40.230">
    <property type="match status" value="1"/>
</dbReference>
<proteinExistence type="predicted"/>
<evidence type="ECO:0000256" key="1">
    <source>
        <dbReference type="SAM" id="MobiDB-lite"/>
    </source>
</evidence>
<comment type="caution">
    <text evidence="2">The sequence shown here is derived from an EMBL/GenBank/DDBJ whole genome shotgun (WGS) entry which is preliminary data.</text>
</comment>
<accession>A0AAN9IHV1</accession>
<name>A0AAN9IHV1_CLITE</name>
<dbReference type="EMBL" id="JAYKXN010000006">
    <property type="protein sequence ID" value="KAK7277825.1"/>
    <property type="molecule type" value="Genomic_DNA"/>
</dbReference>
<dbReference type="GO" id="GO:0070150">
    <property type="term" value="P:mitochondrial glycyl-tRNA aminoacylation"/>
    <property type="evidence" value="ECO:0007669"/>
    <property type="project" value="TreeGrafter"/>
</dbReference>